<dbReference type="InterPro" id="IPR016039">
    <property type="entry name" value="Thiolase-like"/>
</dbReference>
<evidence type="ECO:0000313" key="3">
    <source>
        <dbReference type="EMBL" id="QIN77482.1"/>
    </source>
</evidence>
<dbReference type="Pfam" id="PF22691">
    <property type="entry name" value="Thiolase_C_1"/>
    <property type="match status" value="1"/>
</dbReference>
<dbReference type="PIRSF" id="PIRSF000429">
    <property type="entry name" value="Ac-CoA_Ac_transf"/>
    <property type="match status" value="1"/>
</dbReference>
<accession>A0A6G8PTS2</accession>
<protein>
    <submittedName>
        <fullName evidence="3">Thiolase family protein</fullName>
    </submittedName>
</protein>
<dbReference type="Proteomes" id="UP000502706">
    <property type="component" value="Chromosome"/>
</dbReference>
<name>A0A6G8PTS2_9ACTN</name>
<dbReference type="Gene3D" id="3.40.47.10">
    <property type="match status" value="1"/>
</dbReference>
<evidence type="ECO:0000313" key="4">
    <source>
        <dbReference type="Proteomes" id="UP000502706"/>
    </source>
</evidence>
<dbReference type="InterPro" id="IPR055140">
    <property type="entry name" value="Thiolase_C_2"/>
</dbReference>
<sequence>MRASSAWKASEERCRSTKPEGARVVREVAIAGIGQTKYSGLTDQSYPELVRAATKTVLEDAETTIDSVDAVVVSMAPDAIIGVSHGERWIVDACGAAGKPMMRVHTGGATGISAVQVAAYHVASGMYDTVMVVGADRVGESGDAQTILNRIWDPFYERAMPLNTITMLAFQAVRFMEKYGMTEEHMAAVSVKDHKNGCKNPYAHVQKEFTVEDVLGSRMISWPIKLYDSCPSSSGGAAMILTAGENVGRFPHKPAYIRGLGHASETYWMGDRMGPKKEVDHADSPALTQAAYAAYKMAGIQDHRREIQAWELYAPFSNIELHAIQDVGLCEPDETLKLLEDGAFDIDGDRPVNPSGGVLCANPISVTAMVRVAEAALQVQGRAGEHQIDGVKTALATGIGGDHQHFGAVVVGDGR</sequence>
<dbReference type="AlphaFoldDB" id="A0A6G8PTS2"/>
<feature type="domain" description="Thiolase C-terminal" evidence="2">
    <location>
        <begin position="282"/>
        <end position="410"/>
    </location>
</feature>
<reference evidence="3 4" key="1">
    <citation type="submission" date="2019-10" db="EMBL/GenBank/DDBJ databases">
        <title>Rubrobacter sp nov SCSIO 52915 isolated from a deep-sea sediment in the South China Sea.</title>
        <authorList>
            <person name="Chen R.W."/>
        </authorList>
    </citation>
    <scope>NUCLEOTIDE SEQUENCE [LARGE SCALE GENOMIC DNA]</scope>
    <source>
        <strain evidence="3 4">SCSIO 52915</strain>
    </source>
</reference>
<dbReference type="InterPro" id="IPR020616">
    <property type="entry name" value="Thiolase_N"/>
</dbReference>
<dbReference type="PANTHER" id="PTHR42870:SF7">
    <property type="entry name" value="ACETYL-COA C-ACETYLTRANSFERASE (ACETOACETYL-COA THIOLASE) (ACAB-3)"/>
    <property type="match status" value="1"/>
</dbReference>
<dbReference type="SUPFAM" id="SSF53901">
    <property type="entry name" value="Thiolase-like"/>
    <property type="match status" value="2"/>
</dbReference>
<proteinExistence type="predicted"/>
<evidence type="ECO:0000259" key="1">
    <source>
        <dbReference type="Pfam" id="PF00108"/>
    </source>
</evidence>
<gene>
    <name evidence="3" type="ORF">GBA65_02050</name>
</gene>
<keyword evidence="4" id="KW-1185">Reference proteome</keyword>
<dbReference type="PANTHER" id="PTHR42870">
    <property type="entry name" value="ACETYL-COA C-ACETYLTRANSFERASE"/>
    <property type="match status" value="1"/>
</dbReference>
<dbReference type="InterPro" id="IPR002155">
    <property type="entry name" value="Thiolase"/>
</dbReference>
<dbReference type="CDD" id="cd00829">
    <property type="entry name" value="SCP-x_thiolase"/>
    <property type="match status" value="1"/>
</dbReference>
<dbReference type="EMBL" id="CP045121">
    <property type="protein sequence ID" value="QIN77482.1"/>
    <property type="molecule type" value="Genomic_DNA"/>
</dbReference>
<dbReference type="Pfam" id="PF00108">
    <property type="entry name" value="Thiolase_N"/>
    <property type="match status" value="1"/>
</dbReference>
<organism evidence="3 4">
    <name type="scientific">Rubrobacter marinus</name>
    <dbReference type="NCBI Taxonomy" id="2653852"/>
    <lineage>
        <taxon>Bacteria</taxon>
        <taxon>Bacillati</taxon>
        <taxon>Actinomycetota</taxon>
        <taxon>Rubrobacteria</taxon>
        <taxon>Rubrobacterales</taxon>
        <taxon>Rubrobacteraceae</taxon>
        <taxon>Rubrobacter</taxon>
    </lineage>
</organism>
<feature type="domain" description="Thiolase N-terminal" evidence="1">
    <location>
        <begin position="34"/>
        <end position="208"/>
    </location>
</feature>
<dbReference type="KEGG" id="rmar:GBA65_02050"/>
<evidence type="ECO:0000259" key="2">
    <source>
        <dbReference type="Pfam" id="PF22691"/>
    </source>
</evidence>
<dbReference type="GO" id="GO:0016747">
    <property type="term" value="F:acyltransferase activity, transferring groups other than amino-acyl groups"/>
    <property type="evidence" value="ECO:0007669"/>
    <property type="project" value="InterPro"/>
</dbReference>